<gene>
    <name evidence="2" type="ORF">AVDCRST_MAG11-1471</name>
</gene>
<dbReference type="EMBL" id="CADCTU010000335">
    <property type="protein sequence ID" value="CAA9310786.1"/>
    <property type="molecule type" value="Genomic_DNA"/>
</dbReference>
<feature type="compositionally biased region" description="Basic and acidic residues" evidence="1">
    <location>
        <begin position="81"/>
        <end position="90"/>
    </location>
</feature>
<feature type="compositionally biased region" description="Basic residues" evidence="1">
    <location>
        <begin position="238"/>
        <end position="256"/>
    </location>
</feature>
<evidence type="ECO:0000313" key="2">
    <source>
        <dbReference type="EMBL" id="CAA9310786.1"/>
    </source>
</evidence>
<organism evidence="2">
    <name type="scientific">uncultured Gemmatimonadaceae bacterium</name>
    <dbReference type="NCBI Taxonomy" id="246130"/>
    <lineage>
        <taxon>Bacteria</taxon>
        <taxon>Pseudomonadati</taxon>
        <taxon>Gemmatimonadota</taxon>
        <taxon>Gemmatimonadia</taxon>
        <taxon>Gemmatimonadales</taxon>
        <taxon>Gemmatimonadaceae</taxon>
        <taxon>environmental samples</taxon>
    </lineage>
</organism>
<evidence type="ECO:0000256" key="1">
    <source>
        <dbReference type="SAM" id="MobiDB-lite"/>
    </source>
</evidence>
<feature type="compositionally biased region" description="Basic residues" evidence="1">
    <location>
        <begin position="96"/>
        <end position="105"/>
    </location>
</feature>
<dbReference type="AlphaFoldDB" id="A0A6J4KP19"/>
<feature type="non-terminal residue" evidence="2">
    <location>
        <position position="1"/>
    </location>
</feature>
<name>A0A6J4KP19_9BACT</name>
<feature type="compositionally biased region" description="Basic and acidic residues" evidence="1">
    <location>
        <begin position="134"/>
        <end position="151"/>
    </location>
</feature>
<proteinExistence type="predicted"/>
<feature type="compositionally biased region" description="Polar residues" evidence="1">
    <location>
        <begin position="1"/>
        <end position="11"/>
    </location>
</feature>
<feature type="compositionally biased region" description="Basic residues" evidence="1">
    <location>
        <begin position="199"/>
        <end position="213"/>
    </location>
</feature>
<protein>
    <submittedName>
        <fullName evidence="2">Mobile element protein</fullName>
    </submittedName>
</protein>
<feature type="region of interest" description="Disordered" evidence="1">
    <location>
        <begin position="1"/>
        <end position="321"/>
    </location>
</feature>
<accession>A0A6J4KP19</accession>
<sequence length="321" mass="34101">AVQGQCRSSSPHPEAAAPGHQLGRVRRQLTSAREPDGLVHGGGDCGLASGAAHDPGRAALVLAPGHRHGADAAGRVPPRLAPDRGADRLHPPPARARARRARPHHPVPPGRDAGGAATPTDRRGGALAGGQHRPAADRARRVAGREARHEGAPVVAQAAPRHGRRHRADRGRGADHERGRRRFPGRAAARPGRGSGGVVHRRRRLRPRGRVRGGGRAVSRGGRRRAAAPGRGAERGGRGRAHAARRPPPVHRRARAHGLAEGLRLQSSRFGRGCRQPLQAGDRRRAALARRPGPGDRGRRRRPRPEPDAGARTPGVRPRRV</sequence>
<reference evidence="2" key="1">
    <citation type="submission" date="2020-02" db="EMBL/GenBank/DDBJ databases">
        <authorList>
            <person name="Meier V. D."/>
        </authorList>
    </citation>
    <scope>NUCLEOTIDE SEQUENCE</scope>
    <source>
        <strain evidence="2">AVDCRST_MAG11</strain>
    </source>
</reference>
<feature type="non-terminal residue" evidence="2">
    <location>
        <position position="321"/>
    </location>
</feature>